<evidence type="ECO:0000259" key="5">
    <source>
        <dbReference type="Pfam" id="PF00890"/>
    </source>
</evidence>
<accession>A0A850QD19</accession>
<dbReference type="InterPro" id="IPR036188">
    <property type="entry name" value="FAD/NAD-bd_sf"/>
</dbReference>
<feature type="domain" description="FAD-dependent oxidoreductase 2 FAD-binding" evidence="5">
    <location>
        <begin position="12"/>
        <end position="543"/>
    </location>
</feature>
<evidence type="ECO:0000256" key="1">
    <source>
        <dbReference type="ARBA" id="ARBA00001974"/>
    </source>
</evidence>
<organism evidence="6 7">
    <name type="scientific">Donghicola mangrovi</name>
    <dbReference type="NCBI Taxonomy" id="2729614"/>
    <lineage>
        <taxon>Bacteria</taxon>
        <taxon>Pseudomonadati</taxon>
        <taxon>Pseudomonadota</taxon>
        <taxon>Alphaproteobacteria</taxon>
        <taxon>Rhodobacterales</taxon>
        <taxon>Roseobacteraceae</taxon>
        <taxon>Donghicola</taxon>
    </lineage>
</organism>
<dbReference type="Gene3D" id="3.50.50.60">
    <property type="entry name" value="FAD/NAD(P)-binding domain"/>
    <property type="match status" value="2"/>
</dbReference>
<keyword evidence="4" id="KW-0560">Oxidoreductase</keyword>
<dbReference type="PANTHER" id="PTHR43400">
    <property type="entry name" value="FUMARATE REDUCTASE"/>
    <property type="match status" value="1"/>
</dbReference>
<evidence type="ECO:0000256" key="2">
    <source>
        <dbReference type="ARBA" id="ARBA00022630"/>
    </source>
</evidence>
<evidence type="ECO:0000256" key="3">
    <source>
        <dbReference type="ARBA" id="ARBA00022827"/>
    </source>
</evidence>
<protein>
    <submittedName>
        <fullName evidence="6">FAD-dependent oxidoreductase</fullName>
    </submittedName>
</protein>
<dbReference type="InterPro" id="IPR050315">
    <property type="entry name" value="FAD-oxidoreductase_2"/>
</dbReference>
<dbReference type="InterPro" id="IPR003953">
    <property type="entry name" value="FAD-dep_OxRdtase_2_FAD-bd"/>
</dbReference>
<evidence type="ECO:0000313" key="7">
    <source>
        <dbReference type="Proteomes" id="UP000592216"/>
    </source>
</evidence>
<evidence type="ECO:0000313" key="6">
    <source>
        <dbReference type="EMBL" id="NVO24059.1"/>
    </source>
</evidence>
<dbReference type="NCBIfam" id="NF004789">
    <property type="entry name" value="PRK06134.1"/>
    <property type="match status" value="1"/>
</dbReference>
<dbReference type="InterPro" id="IPR027477">
    <property type="entry name" value="Succ_DH/fumarate_Rdtase_cat_sf"/>
</dbReference>
<dbReference type="Gene3D" id="3.90.700.10">
    <property type="entry name" value="Succinate dehydrogenase/fumarate reductase flavoprotein, catalytic domain"/>
    <property type="match status" value="1"/>
</dbReference>
<comment type="cofactor">
    <cofactor evidence="1">
        <name>FAD</name>
        <dbReference type="ChEBI" id="CHEBI:57692"/>
    </cofactor>
</comment>
<dbReference type="Pfam" id="PF00890">
    <property type="entry name" value="FAD_binding_2"/>
    <property type="match status" value="1"/>
</dbReference>
<name>A0A850QD19_9RHOB</name>
<dbReference type="SUPFAM" id="SSF51905">
    <property type="entry name" value="FAD/NAD(P)-binding domain"/>
    <property type="match status" value="1"/>
</dbReference>
<dbReference type="SUPFAM" id="SSF56425">
    <property type="entry name" value="Succinate dehydrogenase/fumarate reductase flavoprotein, catalytic domain"/>
    <property type="match status" value="1"/>
</dbReference>
<keyword evidence="3" id="KW-0274">FAD</keyword>
<evidence type="ECO:0000256" key="4">
    <source>
        <dbReference type="ARBA" id="ARBA00023002"/>
    </source>
</evidence>
<dbReference type="Proteomes" id="UP000592216">
    <property type="component" value="Unassembled WGS sequence"/>
</dbReference>
<comment type="caution">
    <text evidence="6">The sequence shown here is derived from an EMBL/GenBank/DDBJ whole genome shotgun (WGS) entry which is preliminary data.</text>
</comment>
<dbReference type="AlphaFoldDB" id="A0A850QD19"/>
<sequence>MGQNTPEKLSFDVIVLGSGAAGLSAAVTAAGHGARVLLLEKDTVIGGTTAWSGGWIWSPCNPVAKRAGITEEPDAPRKYLEGVLGNYFEADRVDAFLTAAPQMVSYFEENTALQFDGGLVIPDTYGHLEGAGTGGRSVIARPFDARQLGRDIDILRHPVRETTFFGMTIQSGPDLKAFMTMTRSAKSFAYATVRVLRHFRDLLVYRRGMDLRNGIALVGRLLKSARDLGVDIRVEQTVTALLQQNGAVTGVRLSNGTEISARSVVLACGGYAHDAARRQATFPRNDEHETLAVPTANGGGLALAEGVGAHVRTDLARPAAFCPVSTVRWPDGRVAQFPHIIDRGKPGLIGVLANGKRFCNEGLGYHDYVEALLRVTPEGTPARSWLICDHRFLRRFGIGVVRPEPVPFGQWIKRGYLKTGKTIENLARACGIDPAGLAETVRNWNTGAAQGQDPEFGRGTTPYMRLQGDPEQQPNPNVAPIRKGPFYAVEVIPGSFGTFAGLATDARARVLDGSGDVIPGLYAAGADNASVFGGFYPAGGINLGPALTFGFIAGRDAATKGDAA</sequence>
<reference evidence="6 7" key="1">
    <citation type="submission" date="2020-04" db="EMBL/GenBank/DDBJ databases">
        <title>Donghicola sp., a member of the Rhodobacteraceae family isolated from mangrove forest in Thailand.</title>
        <authorList>
            <person name="Charoenyingcharoen P."/>
            <person name="Yukphan P."/>
        </authorList>
    </citation>
    <scope>NUCLEOTIDE SEQUENCE [LARGE SCALE GENOMIC DNA]</scope>
    <source>
        <strain evidence="6 7">B5-SW-15</strain>
    </source>
</reference>
<dbReference type="RefSeq" id="WP_177157878.1">
    <property type="nucleotide sequence ID" value="NZ_JABCJE010000005.1"/>
</dbReference>
<dbReference type="GO" id="GO:0016491">
    <property type="term" value="F:oxidoreductase activity"/>
    <property type="evidence" value="ECO:0007669"/>
    <property type="project" value="UniProtKB-KW"/>
</dbReference>
<dbReference type="GO" id="GO:0008202">
    <property type="term" value="P:steroid metabolic process"/>
    <property type="evidence" value="ECO:0007669"/>
    <property type="project" value="UniProtKB-ARBA"/>
</dbReference>
<gene>
    <name evidence="6" type="ORF">HJ536_11895</name>
</gene>
<dbReference type="PANTHER" id="PTHR43400:SF10">
    <property type="entry name" value="3-OXOSTEROID 1-DEHYDROGENASE"/>
    <property type="match status" value="1"/>
</dbReference>
<dbReference type="EMBL" id="JABCJE010000005">
    <property type="protein sequence ID" value="NVO24059.1"/>
    <property type="molecule type" value="Genomic_DNA"/>
</dbReference>
<keyword evidence="2" id="KW-0285">Flavoprotein</keyword>
<proteinExistence type="predicted"/>